<feature type="domain" description="Type II/III secretion system secretin-like" evidence="4">
    <location>
        <begin position="115"/>
        <end position="262"/>
    </location>
</feature>
<dbReference type="PANTHER" id="PTHR30332:SF24">
    <property type="entry name" value="SECRETIN GSPD-RELATED"/>
    <property type="match status" value="1"/>
</dbReference>
<dbReference type="PANTHER" id="PTHR30332">
    <property type="entry name" value="PROBABLE GENERAL SECRETION PATHWAY PROTEIN D"/>
    <property type="match status" value="1"/>
</dbReference>
<keyword evidence="2" id="KW-0732">Signal</keyword>
<organism evidence="6">
    <name type="scientific">marine sediment metagenome</name>
    <dbReference type="NCBI Taxonomy" id="412755"/>
    <lineage>
        <taxon>unclassified sequences</taxon>
        <taxon>metagenomes</taxon>
        <taxon>ecological metagenomes</taxon>
    </lineage>
</organism>
<evidence type="ECO:0000259" key="5">
    <source>
        <dbReference type="Pfam" id="PF03958"/>
    </source>
</evidence>
<dbReference type="Pfam" id="PF03958">
    <property type="entry name" value="Secretin_N"/>
    <property type="match status" value="1"/>
</dbReference>
<reference evidence="6" key="1">
    <citation type="journal article" date="2014" name="Front. Microbiol.">
        <title>High frequency of phylogenetically diverse reductive dehalogenase-homologous genes in deep subseafloor sedimentary metagenomes.</title>
        <authorList>
            <person name="Kawai M."/>
            <person name="Futagami T."/>
            <person name="Toyoda A."/>
            <person name="Takaki Y."/>
            <person name="Nishi S."/>
            <person name="Hori S."/>
            <person name="Arai W."/>
            <person name="Tsubouchi T."/>
            <person name="Morono Y."/>
            <person name="Uchiyama I."/>
            <person name="Ito T."/>
            <person name="Fujiyama A."/>
            <person name="Inagaki F."/>
            <person name="Takami H."/>
        </authorList>
    </citation>
    <scope>NUCLEOTIDE SEQUENCE</scope>
    <source>
        <strain evidence="6">Expedition CK06-06</strain>
    </source>
</reference>
<accession>X1J019</accession>
<dbReference type="InterPro" id="IPR005644">
    <property type="entry name" value="NolW-like"/>
</dbReference>
<dbReference type="PRINTS" id="PR00811">
    <property type="entry name" value="BCTERIALGSPD"/>
</dbReference>
<comment type="subcellular location">
    <subcellularLocation>
        <location evidence="1">Membrane</location>
    </subcellularLocation>
</comment>
<proteinExistence type="predicted"/>
<keyword evidence="3" id="KW-0472">Membrane</keyword>
<protein>
    <submittedName>
        <fullName evidence="6">Uncharacterized protein</fullName>
    </submittedName>
</protein>
<dbReference type="Pfam" id="PF00263">
    <property type="entry name" value="Secretin"/>
    <property type="match status" value="1"/>
</dbReference>
<dbReference type="InterPro" id="IPR001775">
    <property type="entry name" value="GspD/PilQ"/>
</dbReference>
<feature type="non-terminal residue" evidence="6">
    <location>
        <position position="264"/>
    </location>
</feature>
<sequence length="264" mass="28892">VTKALTPDIGDLKADTRMSRLIVTDTPEALREIAELIRALDARPREVLIEAKMIQIVLRDIFSMGVDWESVFSSQSKFKGLGLIGDFPILPIPSRAIKMTVGELATDNYTATIEALREFGNTKLISSPRLITLSGKEALFMVGKREAYATTTVTQTEAAATTAESIQFVDVGITLRVTPVINEERFIVMKIEPEISDVIRWETTAQGNRVPIVQTSNAQTNVMVKDGVTIVIAGLIKDEIEDTSVGVPVLSQIPLIGGLFRYAT</sequence>
<dbReference type="InterPro" id="IPR004846">
    <property type="entry name" value="T2SS/T3SS_dom"/>
</dbReference>
<gene>
    <name evidence="6" type="ORF">S03H2_48236</name>
</gene>
<dbReference type="Gene3D" id="3.30.1370.120">
    <property type="match status" value="1"/>
</dbReference>
<feature type="domain" description="NolW-like" evidence="5">
    <location>
        <begin position="8"/>
        <end position="45"/>
    </location>
</feature>
<dbReference type="EMBL" id="BARU01030396">
    <property type="protein sequence ID" value="GAH63143.1"/>
    <property type="molecule type" value="Genomic_DNA"/>
</dbReference>
<dbReference type="InterPro" id="IPR050810">
    <property type="entry name" value="Bact_Secretion_Sys_Channel"/>
</dbReference>
<evidence type="ECO:0000313" key="6">
    <source>
        <dbReference type="EMBL" id="GAH63143.1"/>
    </source>
</evidence>
<dbReference type="GO" id="GO:0015627">
    <property type="term" value="C:type II protein secretion system complex"/>
    <property type="evidence" value="ECO:0007669"/>
    <property type="project" value="TreeGrafter"/>
</dbReference>
<evidence type="ECO:0000256" key="1">
    <source>
        <dbReference type="ARBA" id="ARBA00004370"/>
    </source>
</evidence>
<evidence type="ECO:0000256" key="3">
    <source>
        <dbReference type="ARBA" id="ARBA00023136"/>
    </source>
</evidence>
<evidence type="ECO:0000259" key="4">
    <source>
        <dbReference type="Pfam" id="PF00263"/>
    </source>
</evidence>
<dbReference type="GO" id="GO:0016020">
    <property type="term" value="C:membrane"/>
    <property type="evidence" value="ECO:0007669"/>
    <property type="project" value="UniProtKB-SubCell"/>
</dbReference>
<evidence type="ECO:0000256" key="2">
    <source>
        <dbReference type="ARBA" id="ARBA00022729"/>
    </source>
</evidence>
<dbReference type="InterPro" id="IPR038591">
    <property type="entry name" value="NolW-like_sf"/>
</dbReference>
<name>X1J019_9ZZZZ</name>
<dbReference type="GO" id="GO:0009306">
    <property type="term" value="P:protein secretion"/>
    <property type="evidence" value="ECO:0007669"/>
    <property type="project" value="InterPro"/>
</dbReference>
<comment type="caution">
    <text evidence="6">The sequence shown here is derived from an EMBL/GenBank/DDBJ whole genome shotgun (WGS) entry which is preliminary data.</text>
</comment>
<feature type="non-terminal residue" evidence="6">
    <location>
        <position position="1"/>
    </location>
</feature>
<dbReference type="AlphaFoldDB" id="X1J019"/>